<organism evidence="1 2">
    <name type="scientific">Umezawaea tangerina</name>
    <dbReference type="NCBI Taxonomy" id="84725"/>
    <lineage>
        <taxon>Bacteria</taxon>
        <taxon>Bacillati</taxon>
        <taxon>Actinomycetota</taxon>
        <taxon>Actinomycetes</taxon>
        <taxon>Pseudonocardiales</taxon>
        <taxon>Pseudonocardiaceae</taxon>
        <taxon>Umezawaea</taxon>
    </lineage>
</organism>
<accession>A0A2T0T089</accession>
<name>A0A2T0T089_9PSEU</name>
<proteinExistence type="predicted"/>
<gene>
    <name evidence="1" type="ORF">CLV43_108476</name>
</gene>
<keyword evidence="2" id="KW-1185">Reference proteome</keyword>
<evidence type="ECO:0000313" key="2">
    <source>
        <dbReference type="Proteomes" id="UP000239494"/>
    </source>
</evidence>
<dbReference type="AlphaFoldDB" id="A0A2T0T089"/>
<dbReference type="Proteomes" id="UP000239494">
    <property type="component" value="Unassembled WGS sequence"/>
</dbReference>
<comment type="caution">
    <text evidence="1">The sequence shown here is derived from an EMBL/GenBank/DDBJ whole genome shotgun (WGS) entry which is preliminary data.</text>
</comment>
<dbReference type="RefSeq" id="WP_146174931.1">
    <property type="nucleotide sequence ID" value="NZ_PVTF01000008.1"/>
</dbReference>
<dbReference type="OrthoDB" id="1651852at2"/>
<protein>
    <submittedName>
        <fullName evidence="1">Uncharacterized protein</fullName>
    </submittedName>
</protein>
<dbReference type="SUPFAM" id="SSF52309">
    <property type="entry name" value="N-(deoxy)ribosyltransferase-like"/>
    <property type="match status" value="1"/>
</dbReference>
<reference evidence="1 2" key="1">
    <citation type="submission" date="2018-03" db="EMBL/GenBank/DDBJ databases">
        <title>Genomic Encyclopedia of Archaeal and Bacterial Type Strains, Phase II (KMG-II): from individual species to whole genera.</title>
        <authorList>
            <person name="Goeker M."/>
        </authorList>
    </citation>
    <scope>NUCLEOTIDE SEQUENCE [LARGE SCALE GENOMIC DNA]</scope>
    <source>
        <strain evidence="1 2">DSM 44720</strain>
    </source>
</reference>
<sequence>MTSALQEEFKEAVRRHLRATVAPSTAAGRALYVGHGAQQRRYTSKELGALVDSLMTAGSATAKTAESLFPALHAGARRGRVEKAIYDFYDDGRHFDDMKVLAGAVADRLAHLKRVEDTTWSEGTDDEREADGFATHPEVGDHPDHAKFTAVLAGFLEPGAVEELWQLTLKGVDWARQPGRTEEELKKNPVYPELARKFRTALTIPRGERLALWSGGYDVRMYASERRFVTLETTRAGHLYNQLSLFDDWSVLGGLWKAISREFAGQAPSEVHVFVRYYNPDSILFGEELPQLLRLQTITSLRWHLVTGDSLKDMSDVDDSGRRVTSFTFGSYHDMVAVMSSDKMNNNKLGANRASKNLTAEEKEQNRLLFQQQIKDDVAAAQKAGADAVASLREDVKQLVSTLQLDESYNDNPAELRDKQEAVGRIVDPVVARVRNGLVYDRTLADSVSTDLNALAQEMDRQYIRKSLAVELRRHAETVTGKKDGLEEAIGIAIERVKEGMSLENAKLELGQMLR</sequence>
<dbReference type="EMBL" id="PVTF01000008">
    <property type="protein sequence ID" value="PRY39076.1"/>
    <property type="molecule type" value="Genomic_DNA"/>
</dbReference>
<evidence type="ECO:0000313" key="1">
    <source>
        <dbReference type="EMBL" id="PRY39076.1"/>
    </source>
</evidence>